<dbReference type="SMART" id="SM00740">
    <property type="entry name" value="PASTA"/>
    <property type="match status" value="3"/>
</dbReference>
<dbReference type="Proteomes" id="UP000886069">
    <property type="component" value="Unassembled WGS sequence"/>
</dbReference>
<dbReference type="AlphaFoldDB" id="A0A7V2AVA9"/>
<dbReference type="EMBL" id="DSEC01000384">
    <property type="protein sequence ID" value="HER43882.1"/>
    <property type="molecule type" value="Genomic_DNA"/>
</dbReference>
<dbReference type="SUPFAM" id="SSF54184">
    <property type="entry name" value="Penicillin-binding protein 2x (pbp-2x), c-terminal domain"/>
    <property type="match status" value="1"/>
</dbReference>
<comment type="caution">
    <text evidence="3">The sequence shown here is derived from an EMBL/GenBank/DDBJ whole genome shotgun (WGS) entry which is preliminary data.</text>
</comment>
<dbReference type="PROSITE" id="PS51178">
    <property type="entry name" value="PASTA"/>
    <property type="match status" value="3"/>
</dbReference>
<dbReference type="CDD" id="cd06577">
    <property type="entry name" value="PASTA_pknB"/>
    <property type="match status" value="3"/>
</dbReference>
<evidence type="ECO:0000256" key="1">
    <source>
        <dbReference type="SAM" id="Phobius"/>
    </source>
</evidence>
<protein>
    <submittedName>
        <fullName evidence="3">PASTA domain-containing protein</fullName>
    </submittedName>
</protein>
<feature type="transmembrane region" description="Helical" evidence="1">
    <location>
        <begin position="12"/>
        <end position="34"/>
    </location>
</feature>
<name>A0A7V2AVA9_UNCEI</name>
<feature type="domain" description="PASTA" evidence="2">
    <location>
        <begin position="110"/>
        <end position="175"/>
    </location>
</feature>
<evidence type="ECO:0000313" key="3">
    <source>
        <dbReference type="EMBL" id="HER43882.1"/>
    </source>
</evidence>
<accession>A0A7V2AVA9</accession>
<dbReference type="Pfam" id="PF03793">
    <property type="entry name" value="PASTA"/>
    <property type="match status" value="3"/>
</dbReference>
<dbReference type="InterPro" id="IPR005543">
    <property type="entry name" value="PASTA_dom"/>
</dbReference>
<keyword evidence="1" id="KW-0472">Membrane</keyword>
<keyword evidence="1" id="KW-1133">Transmembrane helix</keyword>
<reference evidence="3" key="1">
    <citation type="journal article" date="2020" name="mSystems">
        <title>Genome- and Community-Level Interaction Insights into Carbon Utilization and Element Cycling Functions of Hydrothermarchaeota in Hydrothermal Sediment.</title>
        <authorList>
            <person name="Zhou Z."/>
            <person name="Liu Y."/>
            <person name="Xu W."/>
            <person name="Pan J."/>
            <person name="Luo Z.H."/>
            <person name="Li M."/>
        </authorList>
    </citation>
    <scope>NUCLEOTIDE SEQUENCE [LARGE SCALE GENOMIC DNA]</scope>
    <source>
        <strain evidence="3">SpSt-1233</strain>
    </source>
</reference>
<dbReference type="Gene3D" id="3.30.10.20">
    <property type="match status" value="3"/>
</dbReference>
<keyword evidence="1" id="KW-0812">Transmembrane</keyword>
<feature type="domain" description="PASTA" evidence="2">
    <location>
        <begin position="178"/>
        <end position="245"/>
    </location>
</feature>
<evidence type="ECO:0000259" key="2">
    <source>
        <dbReference type="PROSITE" id="PS51178"/>
    </source>
</evidence>
<sequence>MKVLNRDIHPVLFYGIAVVAAFFAGVAIFNSILLPGLVGRGDVVIVPDLEGMSLGLAEERCSEAGLSVTVVGNRYSDEAPEGYVIEQDPSPEGSLKGGRAIRVVVSSGCKMEVVPDLVNRTLRQAELLLESARLRKGRVARIFGHGAGENLVVSTSPAPGSEVPRSSAVDILLEMRGEPREFVMPDLVGKDLPFVKDRLERMGFQISRIVTRREGDKFPNTILSHDPPAGSLIKEGEAIELVVSTVD</sequence>
<gene>
    <name evidence="3" type="ORF">ENO08_05430</name>
</gene>
<feature type="domain" description="PASTA" evidence="2">
    <location>
        <begin position="40"/>
        <end position="107"/>
    </location>
</feature>
<proteinExistence type="predicted"/>
<organism evidence="3">
    <name type="scientific">Eiseniibacteriota bacterium</name>
    <dbReference type="NCBI Taxonomy" id="2212470"/>
    <lineage>
        <taxon>Bacteria</taxon>
        <taxon>Candidatus Eiseniibacteriota</taxon>
    </lineage>
</organism>